<keyword evidence="2" id="KW-1185">Reference proteome</keyword>
<dbReference type="Proteomes" id="UP000834106">
    <property type="component" value="Chromosome 23"/>
</dbReference>
<gene>
    <name evidence="1" type="ORF">FPE_LOCUS35005</name>
</gene>
<dbReference type="EMBL" id="OU503058">
    <property type="protein sequence ID" value="CAI9787575.1"/>
    <property type="molecule type" value="Genomic_DNA"/>
</dbReference>
<sequence length="143" mass="16405">MLKQQWMKVMQIDEVLQGQVMRKIGIIREKKKLSQKQSAFLEESFEEHHILNPVSHIMQIHVCGLELLDGSLVGPRAGIECALPDHVTALWRFAMAGIPCISAPKNTLRSRNTLTSGFKQIKSRMKVKEMRRGKKTKWRGKEV</sequence>
<accession>A0AAD2AKT0</accession>
<evidence type="ECO:0000313" key="2">
    <source>
        <dbReference type="Proteomes" id="UP000834106"/>
    </source>
</evidence>
<dbReference type="AlphaFoldDB" id="A0AAD2AKT0"/>
<name>A0AAD2AKT0_9LAMI</name>
<organism evidence="1 2">
    <name type="scientific">Fraxinus pennsylvanica</name>
    <dbReference type="NCBI Taxonomy" id="56036"/>
    <lineage>
        <taxon>Eukaryota</taxon>
        <taxon>Viridiplantae</taxon>
        <taxon>Streptophyta</taxon>
        <taxon>Embryophyta</taxon>
        <taxon>Tracheophyta</taxon>
        <taxon>Spermatophyta</taxon>
        <taxon>Magnoliopsida</taxon>
        <taxon>eudicotyledons</taxon>
        <taxon>Gunneridae</taxon>
        <taxon>Pentapetalae</taxon>
        <taxon>asterids</taxon>
        <taxon>lamiids</taxon>
        <taxon>Lamiales</taxon>
        <taxon>Oleaceae</taxon>
        <taxon>Oleeae</taxon>
        <taxon>Fraxinus</taxon>
    </lineage>
</organism>
<protein>
    <submittedName>
        <fullName evidence="1">Uncharacterized protein</fullName>
    </submittedName>
</protein>
<reference evidence="1" key="1">
    <citation type="submission" date="2023-05" db="EMBL/GenBank/DDBJ databases">
        <authorList>
            <person name="Huff M."/>
        </authorList>
    </citation>
    <scope>NUCLEOTIDE SEQUENCE</scope>
</reference>
<evidence type="ECO:0000313" key="1">
    <source>
        <dbReference type="EMBL" id="CAI9787575.1"/>
    </source>
</evidence>
<proteinExistence type="predicted"/>